<gene>
    <name evidence="2" type="ORF">CNE99_09760</name>
</gene>
<feature type="domain" description="DUF5916" evidence="1">
    <location>
        <begin position="184"/>
        <end position="735"/>
    </location>
</feature>
<name>A0A2A5WJG2_9GAMM</name>
<dbReference type="Proteomes" id="UP000219327">
    <property type="component" value="Unassembled WGS sequence"/>
</dbReference>
<dbReference type="SUPFAM" id="SSF49344">
    <property type="entry name" value="CBD9-like"/>
    <property type="match status" value="1"/>
</dbReference>
<evidence type="ECO:0000313" key="2">
    <source>
        <dbReference type="EMBL" id="PDH36374.1"/>
    </source>
</evidence>
<dbReference type="EMBL" id="NTKD01000069">
    <property type="protein sequence ID" value="PDH36374.1"/>
    <property type="molecule type" value="Genomic_DNA"/>
</dbReference>
<reference evidence="2 3" key="1">
    <citation type="submission" date="2017-08" db="EMBL/GenBank/DDBJ databases">
        <title>Fine stratification of microbial communities through a metagenomic profile of the photic zone.</title>
        <authorList>
            <person name="Haro-Moreno J.M."/>
            <person name="Lopez-Perez M."/>
            <person name="De La Torre J."/>
            <person name="Picazo A."/>
            <person name="Camacho A."/>
            <person name="Rodriguez-Valera F."/>
        </authorList>
    </citation>
    <scope>NUCLEOTIDE SEQUENCE [LARGE SCALE GENOMIC DNA]</scope>
    <source>
        <strain evidence="2">MED-G24</strain>
    </source>
</reference>
<dbReference type="InterPro" id="IPR045670">
    <property type="entry name" value="DUF5916"/>
</dbReference>
<comment type="caution">
    <text evidence="2">The sequence shown here is derived from an EMBL/GenBank/DDBJ whole genome shotgun (WGS) entry which is preliminary data.</text>
</comment>
<organism evidence="2 3">
    <name type="scientific">OM182 bacterium MED-G24</name>
    <dbReference type="NCBI Taxonomy" id="1986255"/>
    <lineage>
        <taxon>Bacteria</taxon>
        <taxon>Pseudomonadati</taxon>
        <taxon>Pseudomonadota</taxon>
        <taxon>Gammaproteobacteria</taxon>
        <taxon>OMG group</taxon>
        <taxon>OM182 clade</taxon>
    </lineage>
</organism>
<proteinExistence type="predicted"/>
<accession>A0A2A5WJG2</accession>
<evidence type="ECO:0000259" key="1">
    <source>
        <dbReference type="Pfam" id="PF19313"/>
    </source>
</evidence>
<sequence>MAELSGLVVIEPDTLEQPSLKTQYKILYTDEGLYVGFWNEQDPETFIARLGPRDDFMTRDEVSFTLDPTGQGLYGYWFGVAMSGSLMDGTVLPERQFSDRWDGPWRGAAAQHQDGWTAEMFLPWSMMSMPEAPDGKRQMGYYISRAYATRNERWAYPALPRSSGIFMSRLQPIEMENVNPSQQFTFYPYGSTTYDNLSDVDVYKAGFDIFWRPSTNLQLASTINPDFGNVETDSIVVNLTSFETFFSEKRPFFLEGQDVFVTSPRNLGSFLSIAPTTTLVNTRRIGSAPRSVRIDGFSLSALERNQPTELAAAAKVTGQFGRLRYGVLAAVEDDTELSGTVNGAPLNVIQAGRDFGIARMLFEDTRSSRRSIGWMTTMVAHPDEDAMVHGIDGHYLSTNSRFAADGQLMYSDVGDRTGRGGFIDFRYTPRQGHQHKLQFDYFGENLDISDLGFLRRNDAKGMRYSYERSSSKHPGFKSVFSQVIANVEYNLDGRRVDNMLTAWQEFRFHNNQFIFYQLSYMPERWDDRNSGGNGDFRIDDRWQTWLQWGNSRAAKMNVKATYVYTDEDIGGSDHQYELRLTWRPIDQLGVELRTRYNDRDGWLLHSGGGDFTTYEAEVWAPQLSVDYFLTATQQFRLSAQWAGIKAFEQDRWLIAEADGYLIPDPEAPTWSRDFSLSRLSFQARYRWEIAPLSDLFLVYTRGSNLPSDPAQEFSNLLRDAWSDRIVDRLVVKLRYRMGS</sequence>
<dbReference type="AlphaFoldDB" id="A0A2A5WJG2"/>
<protein>
    <recommendedName>
        <fullName evidence="1">DUF5916 domain-containing protein</fullName>
    </recommendedName>
</protein>
<dbReference type="Pfam" id="PF19313">
    <property type="entry name" value="DUF5916"/>
    <property type="match status" value="1"/>
</dbReference>
<dbReference type="Gene3D" id="2.60.40.1190">
    <property type="match status" value="1"/>
</dbReference>
<evidence type="ECO:0000313" key="3">
    <source>
        <dbReference type="Proteomes" id="UP000219327"/>
    </source>
</evidence>